<dbReference type="NCBIfam" id="NF003976">
    <property type="entry name" value="PRK05469.1"/>
    <property type="match status" value="1"/>
</dbReference>
<dbReference type="RefSeq" id="WP_072889934.1">
    <property type="nucleotide sequence ID" value="NZ_FQVW01000015.1"/>
</dbReference>
<dbReference type="EC" id="3.4.11.4" evidence="11"/>
<dbReference type="Proteomes" id="UP000183988">
    <property type="component" value="Unassembled WGS sequence"/>
</dbReference>
<evidence type="ECO:0000256" key="11">
    <source>
        <dbReference type="HAMAP-Rule" id="MF_00550"/>
    </source>
</evidence>
<keyword evidence="9 11" id="KW-0862">Zinc</keyword>
<keyword evidence="6 11" id="KW-0645">Protease</keyword>
<evidence type="ECO:0000256" key="4">
    <source>
        <dbReference type="ARBA" id="ARBA00022438"/>
    </source>
</evidence>
<evidence type="ECO:0000313" key="15">
    <source>
        <dbReference type="EMBL" id="SHG10162.1"/>
    </source>
</evidence>
<feature type="active site" evidence="11 12">
    <location>
        <position position="81"/>
    </location>
</feature>
<comment type="cofactor">
    <cofactor evidence="11 13">
        <name>Zn(2+)</name>
        <dbReference type="ChEBI" id="CHEBI:29105"/>
    </cofactor>
    <text evidence="11 13">Binds 2 Zn(2+) ions per subunit.</text>
</comment>
<dbReference type="HAMAP" id="MF_00550">
    <property type="entry name" value="Aminopeptidase_M20"/>
    <property type="match status" value="1"/>
</dbReference>
<sequence length="410" mass="46028">MKKEIIQRFTTYVKIDTQSNEESKTTPSTEGQWNLANLLVDELKEIGMEDVTIDDNAYVMATLPSNTDKEVPTIGFLAHLDTATDFPGENVNPQIVENFDGNDLTLNDELNIVLSSKEFPELPSYKGHTLITTDGTTLLGADNKAGIAEIMTAMDYLIKHPEIKHGKIRVAFTPDEEIGRGPHKFDVERFNASYAYTIDGGPLGELQYESFNAAAAKVTFNGNSVHPGTAKDKMVNSGKLAAEFINKFPQEESPENTDGYDGFYHLISVTGDVEQTKVYYIIRDFDREKFEAKKETLTKYTEEIKEKYGENSVELELNDQYYNMREKIEPVMEIVDIAKQAMNNLNIEPVIQPVRGGTDGSQLSYMGLPTPNIFTGGENFHGKFEYISVDNMEKATNVIVEICKLFEENN</sequence>
<dbReference type="FunFam" id="3.30.70.360:FF:000002">
    <property type="entry name" value="Peptidase T"/>
    <property type="match status" value="1"/>
</dbReference>
<dbReference type="SUPFAM" id="SSF55031">
    <property type="entry name" value="Bacterial exopeptidase dimerisation domain"/>
    <property type="match status" value="1"/>
</dbReference>
<dbReference type="InterPro" id="IPR002933">
    <property type="entry name" value="Peptidase_M20"/>
</dbReference>
<dbReference type="Gene3D" id="3.40.630.10">
    <property type="entry name" value="Zn peptidases"/>
    <property type="match status" value="1"/>
</dbReference>
<dbReference type="GO" id="GO:0005829">
    <property type="term" value="C:cytosol"/>
    <property type="evidence" value="ECO:0007669"/>
    <property type="project" value="TreeGrafter"/>
</dbReference>
<evidence type="ECO:0000256" key="6">
    <source>
        <dbReference type="ARBA" id="ARBA00022670"/>
    </source>
</evidence>
<evidence type="ECO:0000256" key="10">
    <source>
        <dbReference type="ARBA" id="ARBA00023049"/>
    </source>
</evidence>
<dbReference type="NCBIfam" id="NF009920">
    <property type="entry name" value="PRK13381.1"/>
    <property type="match status" value="1"/>
</dbReference>
<dbReference type="PANTHER" id="PTHR42994">
    <property type="entry name" value="PEPTIDASE T"/>
    <property type="match status" value="1"/>
</dbReference>
<feature type="active site" description="Proton acceptor" evidence="11 12">
    <location>
        <position position="176"/>
    </location>
</feature>
<organism evidence="15 16">
    <name type="scientific">Ornithinibacillus halophilus</name>
    <dbReference type="NCBI Taxonomy" id="930117"/>
    <lineage>
        <taxon>Bacteria</taxon>
        <taxon>Bacillati</taxon>
        <taxon>Bacillota</taxon>
        <taxon>Bacilli</taxon>
        <taxon>Bacillales</taxon>
        <taxon>Bacillaceae</taxon>
        <taxon>Ornithinibacillus</taxon>
    </lineage>
</organism>
<dbReference type="PIRSF" id="PIRSF037215">
    <property type="entry name" value="Peptidase_M20B"/>
    <property type="match status" value="1"/>
</dbReference>
<evidence type="ECO:0000256" key="5">
    <source>
        <dbReference type="ARBA" id="ARBA00022490"/>
    </source>
</evidence>
<feature type="binding site" evidence="11 13">
    <location>
        <position position="199"/>
    </location>
    <ligand>
        <name>Zn(2+)</name>
        <dbReference type="ChEBI" id="CHEBI:29105"/>
        <label>1</label>
    </ligand>
</feature>
<comment type="similarity">
    <text evidence="3 11">Belongs to the peptidase M20B family.</text>
</comment>
<dbReference type="GO" id="GO:0045148">
    <property type="term" value="F:tripeptide aminopeptidase activity"/>
    <property type="evidence" value="ECO:0007669"/>
    <property type="project" value="UniProtKB-UniRule"/>
</dbReference>
<dbReference type="GO" id="GO:0008270">
    <property type="term" value="F:zinc ion binding"/>
    <property type="evidence" value="ECO:0007669"/>
    <property type="project" value="UniProtKB-UniRule"/>
</dbReference>
<dbReference type="PROSITE" id="PS00758">
    <property type="entry name" value="ARGE_DAPE_CPG2_1"/>
    <property type="match status" value="1"/>
</dbReference>
<evidence type="ECO:0000256" key="2">
    <source>
        <dbReference type="ARBA" id="ARBA00004496"/>
    </source>
</evidence>
<dbReference type="PANTHER" id="PTHR42994:SF1">
    <property type="entry name" value="PEPTIDASE T"/>
    <property type="match status" value="1"/>
</dbReference>
<keyword evidence="7 11" id="KW-0479">Metal-binding</keyword>
<feature type="domain" description="Peptidase M20 dimerisation" evidence="14">
    <location>
        <begin position="208"/>
        <end position="308"/>
    </location>
</feature>
<dbReference type="InterPro" id="IPR001261">
    <property type="entry name" value="ArgE/DapE_CS"/>
</dbReference>
<accession>A0A1M5H352</accession>
<dbReference type="SUPFAM" id="SSF53187">
    <property type="entry name" value="Zn-dependent exopeptidases"/>
    <property type="match status" value="1"/>
</dbReference>
<evidence type="ECO:0000256" key="9">
    <source>
        <dbReference type="ARBA" id="ARBA00022833"/>
    </source>
</evidence>
<evidence type="ECO:0000256" key="13">
    <source>
        <dbReference type="PIRSR" id="PIRSR037215-2"/>
    </source>
</evidence>
<dbReference type="EMBL" id="FQVW01000015">
    <property type="protein sequence ID" value="SHG10162.1"/>
    <property type="molecule type" value="Genomic_DNA"/>
</dbReference>
<reference evidence="15 16" key="1">
    <citation type="submission" date="2016-11" db="EMBL/GenBank/DDBJ databases">
        <authorList>
            <person name="Jaros S."/>
            <person name="Januszkiewicz K."/>
            <person name="Wedrychowicz H."/>
        </authorList>
    </citation>
    <scope>NUCLEOTIDE SEQUENCE [LARGE SCALE GENOMIC DNA]</scope>
    <source>
        <strain evidence="15 16">IBRC-M 10683</strain>
    </source>
</reference>
<dbReference type="NCBIfam" id="TIGR01882">
    <property type="entry name" value="peptidase-T"/>
    <property type="match status" value="1"/>
</dbReference>
<dbReference type="GO" id="GO:0008237">
    <property type="term" value="F:metallopeptidase activity"/>
    <property type="evidence" value="ECO:0007669"/>
    <property type="project" value="UniProtKB-KW"/>
</dbReference>
<keyword evidence="4 11" id="KW-0031">Aminopeptidase</keyword>
<comment type="subcellular location">
    <subcellularLocation>
        <location evidence="2 11">Cytoplasm</location>
    </subcellularLocation>
</comment>
<dbReference type="AlphaFoldDB" id="A0A1M5H352"/>
<dbReference type="InterPro" id="IPR010161">
    <property type="entry name" value="Peptidase_M20B"/>
</dbReference>
<name>A0A1M5H352_9BACI</name>
<dbReference type="STRING" id="930117.SAMN05216225_101572"/>
<feature type="binding site" evidence="11 13">
    <location>
        <position position="142"/>
    </location>
    <ligand>
        <name>Zn(2+)</name>
        <dbReference type="ChEBI" id="CHEBI:29105"/>
        <label>2</label>
    </ligand>
</feature>
<evidence type="ECO:0000256" key="8">
    <source>
        <dbReference type="ARBA" id="ARBA00022801"/>
    </source>
</evidence>
<dbReference type="GO" id="GO:0006508">
    <property type="term" value="P:proteolysis"/>
    <property type="evidence" value="ECO:0007669"/>
    <property type="project" value="UniProtKB-UniRule"/>
</dbReference>
<feature type="binding site" evidence="11 13">
    <location>
        <position position="381"/>
    </location>
    <ligand>
        <name>Zn(2+)</name>
        <dbReference type="ChEBI" id="CHEBI:29105"/>
        <label>2</label>
    </ligand>
</feature>
<evidence type="ECO:0000256" key="3">
    <source>
        <dbReference type="ARBA" id="ARBA00009692"/>
    </source>
</evidence>
<comment type="function">
    <text evidence="11">Cleaves the N-terminal amino acid of tripeptides.</text>
</comment>
<keyword evidence="10 11" id="KW-0482">Metalloprotease</keyword>
<dbReference type="PROSITE" id="PS00759">
    <property type="entry name" value="ARGE_DAPE_CPG2_2"/>
    <property type="match status" value="1"/>
</dbReference>
<dbReference type="Pfam" id="PF07687">
    <property type="entry name" value="M20_dimer"/>
    <property type="match status" value="1"/>
</dbReference>
<dbReference type="Pfam" id="PF01546">
    <property type="entry name" value="Peptidase_M20"/>
    <property type="match status" value="1"/>
</dbReference>
<comment type="catalytic activity">
    <reaction evidence="1 11">
        <text>Release of the N-terminal residue from a tripeptide.</text>
        <dbReference type="EC" id="3.4.11.4"/>
    </reaction>
</comment>
<feature type="binding site" evidence="11 13">
    <location>
        <position position="79"/>
    </location>
    <ligand>
        <name>Zn(2+)</name>
        <dbReference type="ChEBI" id="CHEBI:29105"/>
        <label>1</label>
    </ligand>
</feature>
<dbReference type="GO" id="GO:0043171">
    <property type="term" value="P:peptide catabolic process"/>
    <property type="evidence" value="ECO:0007669"/>
    <property type="project" value="UniProtKB-UniRule"/>
</dbReference>
<evidence type="ECO:0000259" key="14">
    <source>
        <dbReference type="Pfam" id="PF07687"/>
    </source>
</evidence>
<keyword evidence="8 11" id="KW-0378">Hydrolase</keyword>
<evidence type="ECO:0000256" key="1">
    <source>
        <dbReference type="ARBA" id="ARBA00000870"/>
    </source>
</evidence>
<dbReference type="Gene3D" id="3.30.70.360">
    <property type="match status" value="1"/>
</dbReference>
<keyword evidence="5 11" id="KW-0963">Cytoplasm</keyword>
<evidence type="ECO:0000313" key="16">
    <source>
        <dbReference type="Proteomes" id="UP000183988"/>
    </source>
</evidence>
<proteinExistence type="inferred from homology"/>
<dbReference type="CDD" id="cd03892">
    <property type="entry name" value="M20_peptT"/>
    <property type="match status" value="1"/>
</dbReference>
<feature type="binding site" evidence="11 13">
    <location>
        <position position="177"/>
    </location>
    <ligand>
        <name>Zn(2+)</name>
        <dbReference type="ChEBI" id="CHEBI:29105"/>
        <label>2</label>
    </ligand>
</feature>
<gene>
    <name evidence="11" type="primary">pepT</name>
    <name evidence="15" type="ORF">SAMN05216225_101572</name>
</gene>
<feature type="binding site" evidence="11 13">
    <location>
        <position position="142"/>
    </location>
    <ligand>
        <name>Zn(2+)</name>
        <dbReference type="ChEBI" id="CHEBI:29105"/>
        <label>1</label>
    </ligand>
</feature>
<dbReference type="InterPro" id="IPR036264">
    <property type="entry name" value="Bact_exopeptidase_dim_dom"/>
</dbReference>
<keyword evidence="16" id="KW-1185">Reference proteome</keyword>
<protein>
    <recommendedName>
        <fullName evidence="11">Peptidase T</fullName>
        <ecNumber evidence="11">3.4.11.4</ecNumber>
    </recommendedName>
    <alternativeName>
        <fullName evidence="11">Aminotripeptidase</fullName>
        <shortName evidence="11">Tripeptidase</shortName>
    </alternativeName>
    <alternativeName>
        <fullName evidence="11">Tripeptide aminopeptidase</fullName>
    </alternativeName>
</protein>
<dbReference type="InterPro" id="IPR011650">
    <property type="entry name" value="Peptidase_M20_dimer"/>
</dbReference>
<evidence type="ECO:0000256" key="12">
    <source>
        <dbReference type="PIRSR" id="PIRSR037215-1"/>
    </source>
</evidence>
<dbReference type="OrthoDB" id="9804934at2"/>
<evidence type="ECO:0000256" key="7">
    <source>
        <dbReference type="ARBA" id="ARBA00022723"/>
    </source>
</evidence>